<dbReference type="OrthoDB" id="9780310at2"/>
<dbReference type="Proteomes" id="UP000036458">
    <property type="component" value="Chromosome"/>
</dbReference>
<dbReference type="InterPro" id="IPR036520">
    <property type="entry name" value="UPF0759_sf"/>
</dbReference>
<reference evidence="1 2" key="1">
    <citation type="submission" date="2015-01" db="EMBL/GenBank/DDBJ databases">
        <title>Rufibacter sp./DG31D/ whole genome sequencing.</title>
        <authorList>
            <person name="Kim M.K."/>
            <person name="Srinivasan S."/>
            <person name="Lee J.-J."/>
        </authorList>
    </citation>
    <scope>NUCLEOTIDE SEQUENCE [LARGE SCALE GENOMIC DNA]</scope>
    <source>
        <strain evidence="1 2">DG31D</strain>
    </source>
</reference>
<gene>
    <name evidence="1" type="ORF">TH63_18780</name>
</gene>
<organism evidence="1 2">
    <name type="scientific">Rufibacter radiotolerans</name>
    <dbReference type="NCBI Taxonomy" id="1379910"/>
    <lineage>
        <taxon>Bacteria</taxon>
        <taxon>Pseudomonadati</taxon>
        <taxon>Bacteroidota</taxon>
        <taxon>Cytophagia</taxon>
        <taxon>Cytophagales</taxon>
        <taxon>Hymenobacteraceae</taxon>
        <taxon>Rufibacter</taxon>
    </lineage>
</organism>
<sequence length="302" mass="35083">MDFGRLSNISQVDFTLPEDHPATHQVLARAQRPTKPSLYLGCPTWTNKSWLGTYYPDGAQDAQLLYWYGRQFNTLEMNTTHYRIPDATSINRWRQAVPTGFVFCPKLPQVISHDQLLRHVGEPTKLFCDAILGLEDRLGMAFLQLPPFFGPEDWPTLDQFLEQFPKEVPLAVEFRHEDWFKESPVTQQAFQTLEERSITTIMTDVAGRRDVLHMRLTTPVAMIRFNGYGLVPSDYTRLDAWAERIHQWLEEGLHRLYFFMHQPEVLDAPPALAYLMDQLEKRTCLSLPRPQKVVQFVQGSLF</sequence>
<dbReference type="EMBL" id="CP010777">
    <property type="protein sequence ID" value="AKQ47224.1"/>
    <property type="molecule type" value="Genomic_DNA"/>
</dbReference>
<dbReference type="InterPro" id="IPR002763">
    <property type="entry name" value="DUF72"/>
</dbReference>
<dbReference type="Gene3D" id="3.20.20.410">
    <property type="entry name" value="Protein of unknown function UPF0759"/>
    <property type="match status" value="1"/>
</dbReference>
<name>A0A0H4VTU1_9BACT</name>
<dbReference type="Pfam" id="PF01904">
    <property type="entry name" value="DUF72"/>
    <property type="match status" value="1"/>
</dbReference>
<dbReference type="PANTHER" id="PTHR30348:SF9">
    <property type="entry name" value="UPF0759 PROTEIN YECE"/>
    <property type="match status" value="1"/>
</dbReference>
<dbReference type="PANTHER" id="PTHR30348">
    <property type="entry name" value="UNCHARACTERIZED PROTEIN YECE"/>
    <property type="match status" value="1"/>
</dbReference>
<keyword evidence="2" id="KW-1185">Reference proteome</keyword>
<dbReference type="KEGG" id="ruf:TH63_18780"/>
<proteinExistence type="predicted"/>
<evidence type="ECO:0000313" key="2">
    <source>
        <dbReference type="Proteomes" id="UP000036458"/>
    </source>
</evidence>
<dbReference type="SUPFAM" id="SSF117396">
    <property type="entry name" value="TM1631-like"/>
    <property type="match status" value="1"/>
</dbReference>
<dbReference type="AlphaFoldDB" id="A0A0H4VTU1"/>
<accession>A0A0H4VTU1</accession>
<evidence type="ECO:0008006" key="3">
    <source>
        <dbReference type="Google" id="ProtNLM"/>
    </source>
</evidence>
<evidence type="ECO:0000313" key="1">
    <source>
        <dbReference type="EMBL" id="AKQ47224.1"/>
    </source>
</evidence>
<dbReference type="PATRIC" id="fig|1379910.4.peg.4092"/>
<protein>
    <recommendedName>
        <fullName evidence="3">DUF72 domain-containing protein</fullName>
    </recommendedName>
</protein>
<dbReference type="RefSeq" id="WP_048922308.1">
    <property type="nucleotide sequence ID" value="NZ_CP010777.1"/>
</dbReference>